<dbReference type="InterPro" id="IPR017853">
    <property type="entry name" value="GH"/>
</dbReference>
<accession>A0A844G8Z9</accession>
<comment type="caution">
    <text evidence="2">The sequence shown here is derived from an EMBL/GenBank/DDBJ whole genome shotgun (WGS) entry which is preliminary data.</text>
</comment>
<evidence type="ECO:0000256" key="1">
    <source>
        <dbReference type="SAM" id="SignalP"/>
    </source>
</evidence>
<sequence length="493" mass="56394">MKISWGIVFFFCLLCGLHAAESAALKTRIIDLRGIMNTSYRDDLPGDFQNWTDQGPGNDLRNLKPGLLRLPEVTFQVVDPRTNRNRSVIMPSSYFCHFYPEVEFTLPLRKNLVMRTLFLLHCGAWVPGRNAVVGNLYVDYADGSTDHFPIRAEVELADWHSPKNWANARLAWSGKTADFTDCGLFYSALPIQNKPVKALRFAKGSAGTWAVFAASYTEQEYCFPEIKPFIAIENDEWKDFETSREVVEGSILDFSFLNHKPAGKYGFLKNVNGELVPEQSEEPIRFYGTNICLHALFMSHEQADLLAKRLAALGYNSVRIHHYDGLIVDADQDGNFKINEEKLDQLNYLIAALKKQGIYLITDLYNSRKPVKAKFQKSCPEIEGDRDYKCAAIFFPEVREDLKEFARLVWGRVNPYTGLTWAQDPAFLAFGVINEDTLILNIEQIGLCGDSLKKRFYRDFEAYCNPESVKFCPCVFHADSNVVFCRIFRRFLF</sequence>
<protein>
    <recommendedName>
        <fullName evidence="4">Cellulase (Glycosyl hydrolase family 5)</fullName>
    </recommendedName>
</protein>
<feature type="signal peptide" evidence="1">
    <location>
        <begin position="1"/>
        <end position="19"/>
    </location>
</feature>
<dbReference type="Proteomes" id="UP000435649">
    <property type="component" value="Unassembled WGS sequence"/>
</dbReference>
<gene>
    <name evidence="2" type="ORF">FYJ85_22670</name>
</gene>
<dbReference type="EMBL" id="VUNS01000071">
    <property type="protein sequence ID" value="MST99836.1"/>
    <property type="molecule type" value="Genomic_DNA"/>
</dbReference>
<reference evidence="2 3" key="1">
    <citation type="submission" date="2019-08" db="EMBL/GenBank/DDBJ databases">
        <title>In-depth cultivation of the pig gut microbiome towards novel bacterial diversity and tailored functional studies.</title>
        <authorList>
            <person name="Wylensek D."/>
            <person name="Hitch T.C.A."/>
            <person name="Clavel T."/>
        </authorList>
    </citation>
    <scope>NUCLEOTIDE SEQUENCE [LARGE SCALE GENOMIC DNA]</scope>
    <source>
        <strain evidence="2 3">BBE-744-WT-12</strain>
    </source>
</reference>
<evidence type="ECO:0008006" key="4">
    <source>
        <dbReference type="Google" id="ProtNLM"/>
    </source>
</evidence>
<name>A0A844G8Z9_9BACT</name>
<keyword evidence="1" id="KW-0732">Signal</keyword>
<dbReference type="Gene3D" id="3.20.20.80">
    <property type="entry name" value="Glycosidases"/>
    <property type="match status" value="1"/>
</dbReference>
<organism evidence="2 3">
    <name type="scientific">Victivallis lenta</name>
    <dbReference type="NCBI Taxonomy" id="2606640"/>
    <lineage>
        <taxon>Bacteria</taxon>
        <taxon>Pseudomonadati</taxon>
        <taxon>Lentisphaerota</taxon>
        <taxon>Lentisphaeria</taxon>
        <taxon>Victivallales</taxon>
        <taxon>Victivallaceae</taxon>
        <taxon>Victivallis</taxon>
    </lineage>
</organism>
<evidence type="ECO:0000313" key="3">
    <source>
        <dbReference type="Proteomes" id="UP000435649"/>
    </source>
</evidence>
<dbReference type="RefSeq" id="WP_154420986.1">
    <property type="nucleotide sequence ID" value="NZ_VUNS01000071.1"/>
</dbReference>
<dbReference type="AlphaFoldDB" id="A0A844G8Z9"/>
<evidence type="ECO:0000313" key="2">
    <source>
        <dbReference type="EMBL" id="MST99836.1"/>
    </source>
</evidence>
<feature type="chain" id="PRO_5032816806" description="Cellulase (Glycosyl hydrolase family 5)" evidence="1">
    <location>
        <begin position="20"/>
        <end position="493"/>
    </location>
</feature>
<dbReference type="SUPFAM" id="SSF51445">
    <property type="entry name" value="(Trans)glycosidases"/>
    <property type="match status" value="1"/>
</dbReference>
<keyword evidence="3" id="KW-1185">Reference proteome</keyword>
<proteinExistence type="predicted"/>